<organism evidence="2 3">
    <name type="scientific">Juglans regia</name>
    <name type="common">English walnut</name>
    <dbReference type="NCBI Taxonomy" id="51240"/>
    <lineage>
        <taxon>Eukaryota</taxon>
        <taxon>Viridiplantae</taxon>
        <taxon>Streptophyta</taxon>
        <taxon>Embryophyta</taxon>
        <taxon>Tracheophyta</taxon>
        <taxon>Spermatophyta</taxon>
        <taxon>Magnoliopsida</taxon>
        <taxon>eudicotyledons</taxon>
        <taxon>Gunneridae</taxon>
        <taxon>Pentapetalae</taxon>
        <taxon>rosids</taxon>
        <taxon>fabids</taxon>
        <taxon>Fagales</taxon>
        <taxon>Juglandaceae</taxon>
        <taxon>Juglans</taxon>
    </lineage>
</organism>
<dbReference type="Pfam" id="PF03732">
    <property type="entry name" value="Retrotrans_gag"/>
    <property type="match status" value="1"/>
</dbReference>
<dbReference type="InterPro" id="IPR005162">
    <property type="entry name" value="Retrotrans_gag_dom"/>
</dbReference>
<feature type="domain" description="Retrotransposon gag" evidence="1">
    <location>
        <begin position="14"/>
        <end position="104"/>
    </location>
</feature>
<dbReference type="PANTHER" id="PTHR33223">
    <property type="entry name" value="CCHC-TYPE DOMAIN-CONTAINING PROTEIN"/>
    <property type="match status" value="1"/>
</dbReference>
<dbReference type="AlphaFoldDB" id="A0A833Y552"/>
<proteinExistence type="predicted"/>
<sequence>MTLHGFLGEIICRAFSLTLKGSARVWFGSLALKSMDNFGELVRLFLIQFMSNRRKQRPVTYLLTIKQMEDKSLKSYLARFNKERMTTNDQDEKKTLVVLLGGVWPSSQFMAELARQTPVTL</sequence>
<comment type="caution">
    <text evidence="2">The sequence shown here is derived from an EMBL/GenBank/DDBJ whole genome shotgun (WGS) entry which is preliminary data.</text>
</comment>
<gene>
    <name evidence="2" type="ORF">F2P56_004281</name>
</gene>
<dbReference type="Gramene" id="Jr02_11910_p1">
    <property type="protein sequence ID" value="cds.Jr02_11910_p1"/>
    <property type="gene ID" value="Jr02_11910"/>
</dbReference>
<reference evidence="2" key="1">
    <citation type="submission" date="2015-10" db="EMBL/GenBank/DDBJ databases">
        <authorList>
            <person name="Martinez-Garcia P.J."/>
            <person name="Crepeau M.W."/>
            <person name="Puiu D."/>
            <person name="Gonzalez-Ibeas D."/>
            <person name="Whalen J."/>
            <person name="Stevens K."/>
            <person name="Paul R."/>
            <person name="Butterfield T."/>
            <person name="Britton M."/>
            <person name="Reagan R."/>
            <person name="Chakraborty S."/>
            <person name="Walawage S.L."/>
            <person name="Vasquez-Gross H.A."/>
            <person name="Cardeno C."/>
            <person name="Famula R."/>
            <person name="Pratt K."/>
            <person name="Kuruganti S."/>
            <person name="Aradhya M.K."/>
            <person name="Leslie C.A."/>
            <person name="Dandekar A.M."/>
            <person name="Salzberg S.L."/>
            <person name="Wegrzyn J.L."/>
            <person name="Langley C.H."/>
            <person name="Neale D.B."/>
        </authorList>
    </citation>
    <scope>NUCLEOTIDE SEQUENCE</scope>
    <source>
        <tissue evidence="2">Leaves</tissue>
    </source>
</reference>
<protein>
    <recommendedName>
        <fullName evidence="1">Retrotransposon gag domain-containing protein</fullName>
    </recommendedName>
</protein>
<reference evidence="2" key="2">
    <citation type="submission" date="2020-03" db="EMBL/GenBank/DDBJ databases">
        <title>Walnut 2.0.</title>
        <authorList>
            <person name="Marrano A."/>
            <person name="Britton M."/>
            <person name="Zimin A.V."/>
            <person name="Zaini P.A."/>
            <person name="Workman R."/>
            <person name="Puiu D."/>
            <person name="Bianco L."/>
            <person name="Allen B.J."/>
            <person name="Troggio M."/>
            <person name="Leslie C.A."/>
            <person name="Timp W."/>
            <person name="Dendekar A."/>
            <person name="Salzberg S.L."/>
            <person name="Neale D.B."/>
        </authorList>
    </citation>
    <scope>NUCLEOTIDE SEQUENCE</scope>
    <source>
        <tissue evidence="2">Leaves</tissue>
    </source>
</reference>
<dbReference type="PANTHER" id="PTHR33223:SF10">
    <property type="entry name" value="AMINOTRANSFERASE-LIKE PLANT MOBILE DOMAIN-CONTAINING PROTEIN"/>
    <property type="match status" value="1"/>
</dbReference>
<dbReference type="EMBL" id="LIHL02000002">
    <property type="protein sequence ID" value="KAF5477661.1"/>
    <property type="molecule type" value="Genomic_DNA"/>
</dbReference>
<accession>A0A833Y552</accession>
<evidence type="ECO:0000313" key="2">
    <source>
        <dbReference type="EMBL" id="KAF5477661.1"/>
    </source>
</evidence>
<evidence type="ECO:0000259" key="1">
    <source>
        <dbReference type="Pfam" id="PF03732"/>
    </source>
</evidence>
<name>A0A833Y552_JUGRE</name>
<evidence type="ECO:0000313" key="3">
    <source>
        <dbReference type="Proteomes" id="UP000619265"/>
    </source>
</evidence>
<dbReference type="Proteomes" id="UP000619265">
    <property type="component" value="Unassembled WGS sequence"/>
</dbReference>